<keyword evidence="5" id="KW-0862">Zinc</keyword>
<evidence type="ECO:0000313" key="9">
    <source>
        <dbReference type="Proteomes" id="UP000665026"/>
    </source>
</evidence>
<evidence type="ECO:0000256" key="3">
    <source>
        <dbReference type="ARBA" id="ARBA00022448"/>
    </source>
</evidence>
<evidence type="ECO:0000313" key="8">
    <source>
        <dbReference type="EMBL" id="QTN37247.1"/>
    </source>
</evidence>
<feature type="region of interest" description="Disordered" evidence="6">
    <location>
        <begin position="118"/>
        <end position="210"/>
    </location>
</feature>
<keyword evidence="4 7" id="KW-0732">Signal</keyword>
<reference evidence="8" key="1">
    <citation type="submission" date="2020-07" db="EMBL/GenBank/DDBJ databases">
        <title>Genome sequences of bacteria associated with the marine, planktonic diatom Thalassiosira profunda strain ECT2AJA-044.</title>
        <authorList>
            <person name="Gargas C.B."/>
            <person name="Roberts W.R."/>
            <person name="Alverson A.J."/>
        </authorList>
    </citation>
    <scope>NUCLEOTIDE SEQUENCE</scope>
    <source>
        <strain evidence="8">ECT2AJA-044</strain>
    </source>
</reference>
<evidence type="ECO:0000256" key="6">
    <source>
        <dbReference type="SAM" id="MobiDB-lite"/>
    </source>
</evidence>
<proteinExistence type="inferred from homology"/>
<dbReference type="Gene3D" id="3.40.50.1980">
    <property type="entry name" value="Nitrogenase molybdenum iron protein domain"/>
    <property type="match status" value="3"/>
</dbReference>
<comment type="similarity">
    <text evidence="1">Belongs to the bacterial solute-binding protein 9 family.</text>
</comment>
<evidence type="ECO:0000256" key="7">
    <source>
        <dbReference type="SAM" id="SignalP"/>
    </source>
</evidence>
<dbReference type="PANTHER" id="PTHR42953:SF3">
    <property type="entry name" value="HIGH-AFFINITY ZINC UPTAKE SYSTEM PROTEIN ZNUA"/>
    <property type="match status" value="1"/>
</dbReference>
<dbReference type="SUPFAM" id="SSF53807">
    <property type="entry name" value="Helical backbone' metal receptor"/>
    <property type="match status" value="1"/>
</dbReference>
<dbReference type="GO" id="GO:0006829">
    <property type="term" value="P:zinc ion transport"/>
    <property type="evidence" value="ECO:0007669"/>
    <property type="project" value="UniProtKB-KW"/>
</dbReference>
<dbReference type="Proteomes" id="UP000665026">
    <property type="component" value="Chromosome"/>
</dbReference>
<keyword evidence="5" id="KW-0406">Ion transport</keyword>
<evidence type="ECO:0000256" key="4">
    <source>
        <dbReference type="ARBA" id="ARBA00022729"/>
    </source>
</evidence>
<feature type="chain" id="PRO_5037432362" description="High-affinity zinc uptake system protein ZnuA" evidence="7">
    <location>
        <begin position="19"/>
        <end position="370"/>
    </location>
</feature>
<dbReference type="PANTHER" id="PTHR42953">
    <property type="entry name" value="HIGH-AFFINITY ZINC UPTAKE SYSTEM PROTEIN ZNUA-RELATED"/>
    <property type="match status" value="1"/>
</dbReference>
<organism evidence="8 9">
    <name type="scientific">Cognatishimia activa</name>
    <dbReference type="NCBI Taxonomy" id="1715691"/>
    <lineage>
        <taxon>Bacteria</taxon>
        <taxon>Pseudomonadati</taxon>
        <taxon>Pseudomonadota</taxon>
        <taxon>Alphaproteobacteria</taxon>
        <taxon>Rhodobacterales</taxon>
        <taxon>Paracoccaceae</taxon>
        <taxon>Cognatishimia</taxon>
    </lineage>
</organism>
<protein>
    <recommendedName>
        <fullName evidence="2">High-affinity zinc uptake system protein ZnuA</fullName>
    </recommendedName>
</protein>
<evidence type="ECO:0000256" key="5">
    <source>
        <dbReference type="ARBA" id="ARBA00022906"/>
    </source>
</evidence>
<sequence length="370" mass="40363">MKIRAFSALMLTTTAAYADVPNVVTDIPAVHSLVSQVMGDLGSPKILMKQGSSPHGYSMRPSEARALQEADMVVWIGEDLTPWLESSIENLAPEAESLELLHAHGTKVLNFRETPIFAGEDHHDDHDDHDEHKDEHHDDHDDHEEHADEGHGHDDHKDEHHDDHDDHDDHKDEHGHDDHDEEGHDEHAEEGHHDEHGHDHDGADPHAWLSPHNAASWVGEIAEHLSELDPENAATYEANAAAAAEGLEALEGALAAQLAPYSGAKFIVFHDAYQYFEEATGLKATGALQVSDATPPSAARLTEIQAEIQEHNITCVFSEPQFSDALVKSVTNGQVSATVIDPLGVGLDLGAGLYTELLQNIADSIEGCIK</sequence>
<dbReference type="GO" id="GO:0046872">
    <property type="term" value="F:metal ion binding"/>
    <property type="evidence" value="ECO:0007669"/>
    <property type="project" value="InterPro"/>
</dbReference>
<name>A0A975ERU9_9RHOB</name>
<feature type="signal peptide" evidence="7">
    <location>
        <begin position="1"/>
        <end position="18"/>
    </location>
</feature>
<dbReference type="InterPro" id="IPR006127">
    <property type="entry name" value="ZnuA-like"/>
</dbReference>
<keyword evidence="3" id="KW-0813">Transport</keyword>
<dbReference type="InterPro" id="IPR050492">
    <property type="entry name" value="Bact_metal-bind_prot9"/>
</dbReference>
<dbReference type="EMBL" id="CP060010">
    <property type="protein sequence ID" value="QTN37247.1"/>
    <property type="molecule type" value="Genomic_DNA"/>
</dbReference>
<evidence type="ECO:0000256" key="2">
    <source>
        <dbReference type="ARBA" id="ARBA00015915"/>
    </source>
</evidence>
<accession>A0A975ERU9</accession>
<keyword evidence="5" id="KW-0864">Zinc transport</keyword>
<dbReference type="KEGG" id="cact:HZ995_07030"/>
<dbReference type="RefSeq" id="WP_209357955.1">
    <property type="nucleotide sequence ID" value="NZ_CP060010.1"/>
</dbReference>
<evidence type="ECO:0000256" key="1">
    <source>
        <dbReference type="ARBA" id="ARBA00011028"/>
    </source>
</evidence>
<gene>
    <name evidence="8" type="ORF">HZ995_07030</name>
</gene>
<feature type="compositionally biased region" description="Basic and acidic residues" evidence="6">
    <location>
        <begin position="119"/>
        <end position="204"/>
    </location>
</feature>
<dbReference type="Pfam" id="PF01297">
    <property type="entry name" value="ZnuA"/>
    <property type="match status" value="1"/>
</dbReference>
<dbReference type="AlphaFoldDB" id="A0A975ERU9"/>